<dbReference type="AlphaFoldDB" id="A0A7C8V3B7"/>
<gene>
    <name evidence="1" type="ORF">TWF106_004151</name>
</gene>
<reference evidence="1 2" key="1">
    <citation type="submission" date="2019-06" db="EMBL/GenBank/DDBJ databases">
        <authorList>
            <person name="Palmer J.M."/>
        </authorList>
    </citation>
    <scope>NUCLEOTIDE SEQUENCE [LARGE SCALE GENOMIC DNA]</scope>
    <source>
        <strain evidence="1 2">TWF106</strain>
    </source>
</reference>
<comment type="caution">
    <text evidence="1">The sequence shown here is derived from an EMBL/GenBank/DDBJ whole genome shotgun (WGS) entry which is preliminary data.</text>
</comment>
<sequence length="140" mass="15412">MPCFFLEYRCGWMWACVGVSNVVGQLHSATTIRTQVLVDKKQKLWSLSTTKTGALGLSINVNGHGPWDSNSSAQAPHLGGSPPAAALLVSCVARFERWEHQLVLGKRHPTILRSSTTPVCYKEGSMTLQSKSKRLHTNQH</sequence>
<name>A0A7C8V3B7_ORBOL</name>
<protein>
    <submittedName>
        <fullName evidence="1">Uncharacterized protein</fullName>
    </submittedName>
</protein>
<dbReference type="Proteomes" id="UP000472727">
    <property type="component" value="Unassembled WGS sequence"/>
</dbReference>
<evidence type="ECO:0000313" key="1">
    <source>
        <dbReference type="EMBL" id="KAF3229230.1"/>
    </source>
</evidence>
<evidence type="ECO:0000313" key="2">
    <source>
        <dbReference type="Proteomes" id="UP000472727"/>
    </source>
</evidence>
<dbReference type="EMBL" id="WIWS01000002">
    <property type="protein sequence ID" value="KAF3229230.1"/>
    <property type="molecule type" value="Genomic_DNA"/>
</dbReference>
<organism evidence="1 2">
    <name type="scientific">Orbilia oligospora</name>
    <name type="common">Nematode-trapping fungus</name>
    <name type="synonym">Arthrobotrys oligospora</name>
    <dbReference type="NCBI Taxonomy" id="2813651"/>
    <lineage>
        <taxon>Eukaryota</taxon>
        <taxon>Fungi</taxon>
        <taxon>Dikarya</taxon>
        <taxon>Ascomycota</taxon>
        <taxon>Pezizomycotina</taxon>
        <taxon>Orbiliomycetes</taxon>
        <taxon>Orbiliales</taxon>
        <taxon>Orbiliaceae</taxon>
        <taxon>Orbilia</taxon>
    </lineage>
</organism>
<accession>A0A7C8V3B7</accession>
<proteinExistence type="predicted"/>